<gene>
    <name evidence="2" type="ORF">GGR48_000487</name>
</gene>
<evidence type="ECO:0000256" key="1">
    <source>
        <dbReference type="SAM" id="MobiDB-lite"/>
    </source>
</evidence>
<protein>
    <submittedName>
        <fullName evidence="2">Uncharacterized protein</fullName>
    </submittedName>
</protein>
<reference evidence="2 3" key="1">
    <citation type="submission" date="2020-08" db="EMBL/GenBank/DDBJ databases">
        <title>Genomic Encyclopedia of Type Strains, Phase IV (KMG-IV): sequencing the most valuable type-strain genomes for metagenomic binning, comparative biology and taxonomic classification.</title>
        <authorList>
            <person name="Goeker M."/>
        </authorList>
    </citation>
    <scope>NUCLEOTIDE SEQUENCE [LARGE SCALE GENOMIC DNA]</scope>
    <source>
        <strain evidence="2 3">DSM 19512</strain>
    </source>
</reference>
<organism evidence="2 3">
    <name type="scientific">Sphingomonas pseudosanguinis</name>
    <dbReference type="NCBI Taxonomy" id="413712"/>
    <lineage>
        <taxon>Bacteria</taxon>
        <taxon>Pseudomonadati</taxon>
        <taxon>Pseudomonadota</taxon>
        <taxon>Alphaproteobacteria</taxon>
        <taxon>Sphingomonadales</taxon>
        <taxon>Sphingomonadaceae</taxon>
        <taxon>Sphingomonas</taxon>
    </lineage>
</organism>
<evidence type="ECO:0000313" key="3">
    <source>
        <dbReference type="Proteomes" id="UP000538670"/>
    </source>
</evidence>
<sequence length="38" mass="4309">MADPIRSFCPDGNNLRKASTDAVERHRAVPGRRDKQRS</sequence>
<accession>A0A7W6F1L0</accession>
<dbReference type="AlphaFoldDB" id="A0A7W6F1L0"/>
<dbReference type="Proteomes" id="UP000538670">
    <property type="component" value="Unassembled WGS sequence"/>
</dbReference>
<dbReference type="EMBL" id="JACIDH010000001">
    <property type="protein sequence ID" value="MBB3878084.1"/>
    <property type="molecule type" value="Genomic_DNA"/>
</dbReference>
<keyword evidence="3" id="KW-1185">Reference proteome</keyword>
<comment type="caution">
    <text evidence="2">The sequence shown here is derived from an EMBL/GenBank/DDBJ whole genome shotgun (WGS) entry which is preliminary data.</text>
</comment>
<feature type="compositionally biased region" description="Basic and acidic residues" evidence="1">
    <location>
        <begin position="18"/>
        <end position="38"/>
    </location>
</feature>
<proteinExistence type="predicted"/>
<name>A0A7W6F1L0_9SPHN</name>
<feature type="region of interest" description="Disordered" evidence="1">
    <location>
        <begin position="1"/>
        <end position="38"/>
    </location>
</feature>
<evidence type="ECO:0000313" key="2">
    <source>
        <dbReference type="EMBL" id="MBB3878084.1"/>
    </source>
</evidence>